<dbReference type="FunFam" id="3.20.20.70:FF:000006">
    <property type="entry name" value="Imidazole glycerol phosphate synthase subunit HisF"/>
    <property type="match status" value="1"/>
</dbReference>
<dbReference type="PANTHER" id="PTHR21235:SF2">
    <property type="entry name" value="IMIDAZOLE GLYCEROL PHOSPHATE SYNTHASE HISHF"/>
    <property type="match status" value="1"/>
</dbReference>
<dbReference type="GO" id="GO:0000107">
    <property type="term" value="F:imidazoleglycerol-phosphate synthase activity"/>
    <property type="evidence" value="ECO:0007669"/>
    <property type="project" value="UniProtKB-UniRule"/>
</dbReference>
<dbReference type="InterPro" id="IPR004651">
    <property type="entry name" value="HisF"/>
</dbReference>
<feature type="active site" evidence="11">
    <location>
        <position position="11"/>
    </location>
</feature>
<evidence type="ECO:0000256" key="1">
    <source>
        <dbReference type="ARBA" id="ARBA00004496"/>
    </source>
</evidence>
<dbReference type="Pfam" id="PF00977">
    <property type="entry name" value="His_biosynth"/>
    <property type="match status" value="1"/>
</dbReference>
<sequence length="263" mass="27848">MLTKRVIPCLDVHDGKVTRGVQFGRAEDGGLRNVGDPVELAIRYNDQGADEMVFFDITASAHGRSTMIDVIQRTAAHCFMPLTVGGGIRKTEDMHALLHAGADKVSINSSAIATPELISAGAEKFGSQCIVVSIDAKKVAPDRWEVFVQGGRKATGLDAVAWATEAVQRGAGEIVLNSIDADGTKAGYDLVITRRISEAVGVPVVASGGAGKLEHMVEVLDQGKADAVLAASIFHFGTYTVSDVKRYLAEHNLPVRLPESVGV</sequence>
<dbReference type="EMBL" id="ABVL01000018">
    <property type="protein sequence ID" value="EDY17634.1"/>
    <property type="molecule type" value="Genomic_DNA"/>
</dbReference>
<dbReference type="PANTHER" id="PTHR21235">
    <property type="entry name" value="IMIDAZOLE GLYCEROL PHOSPHATE SYNTHASE SUBUNIT HISF/H IGP SYNTHASE SUBUNIT HISF/H"/>
    <property type="match status" value="1"/>
</dbReference>
<keyword evidence="6 11" id="KW-0028">Amino-acid biosynthesis</keyword>
<comment type="similarity">
    <text evidence="3 11 12">Belongs to the HisA/HisF family.</text>
</comment>
<comment type="caution">
    <text evidence="13">The sequence shown here is derived from an EMBL/GenBank/DDBJ whole genome shotgun (WGS) entry which is preliminary data.</text>
</comment>
<protein>
    <recommendedName>
        <fullName evidence="11">Imidazole glycerol phosphate synthase subunit HisF</fullName>
        <ecNumber evidence="11">4.3.2.10</ecNumber>
    </recommendedName>
    <alternativeName>
        <fullName evidence="11">IGP synthase cyclase subunit</fullName>
    </alternativeName>
    <alternativeName>
        <fullName evidence="11">IGP synthase subunit HisF</fullName>
    </alternativeName>
    <alternativeName>
        <fullName evidence="11">ImGP synthase subunit HisF</fullName>
        <shortName evidence="11">IGPS subunit HisF</shortName>
    </alternativeName>
</protein>
<evidence type="ECO:0000256" key="2">
    <source>
        <dbReference type="ARBA" id="ARBA00005091"/>
    </source>
</evidence>
<dbReference type="eggNOG" id="COG0107">
    <property type="taxonomic scope" value="Bacteria"/>
</dbReference>
<evidence type="ECO:0000256" key="7">
    <source>
        <dbReference type="ARBA" id="ARBA00023102"/>
    </source>
</evidence>
<dbReference type="GO" id="GO:0016829">
    <property type="term" value="F:lyase activity"/>
    <property type="evidence" value="ECO:0007669"/>
    <property type="project" value="UniProtKB-KW"/>
</dbReference>
<evidence type="ECO:0000256" key="12">
    <source>
        <dbReference type="RuleBase" id="RU003657"/>
    </source>
</evidence>
<comment type="pathway">
    <text evidence="2 11">Amino-acid biosynthesis; L-histidine biosynthesis; L-histidine from 5-phospho-alpha-D-ribose 1-diphosphate: step 5/9.</text>
</comment>
<evidence type="ECO:0000256" key="6">
    <source>
        <dbReference type="ARBA" id="ARBA00022605"/>
    </source>
</evidence>
<comment type="function">
    <text evidence="9 11">IGPS catalyzes the conversion of PRFAR and glutamine to IGP, AICAR and glutamate. The HisF subunit catalyzes the cyclization activity that produces IGP and AICAR from PRFAR using the ammonia provided by the HisH subunit.</text>
</comment>
<evidence type="ECO:0000256" key="11">
    <source>
        <dbReference type="HAMAP-Rule" id="MF_01013"/>
    </source>
</evidence>
<dbReference type="Gene3D" id="3.20.20.70">
    <property type="entry name" value="Aldolase class I"/>
    <property type="match status" value="1"/>
</dbReference>
<dbReference type="RefSeq" id="WP_006982253.1">
    <property type="nucleotide sequence ID" value="NZ_ABVL01000018.1"/>
</dbReference>
<dbReference type="InterPro" id="IPR013785">
    <property type="entry name" value="Aldolase_TIM"/>
</dbReference>
<keyword evidence="8 11" id="KW-0456">Lyase</keyword>
<evidence type="ECO:0000256" key="5">
    <source>
        <dbReference type="ARBA" id="ARBA00022490"/>
    </source>
</evidence>
<proteinExistence type="inferred from homology"/>
<keyword evidence="7 11" id="KW-0368">Histidine biosynthesis</keyword>
<dbReference type="InterPro" id="IPR011060">
    <property type="entry name" value="RibuloseP-bd_barrel"/>
</dbReference>
<dbReference type="InterPro" id="IPR006062">
    <property type="entry name" value="His_biosynth"/>
</dbReference>
<dbReference type="FunCoup" id="B4D7L7">
    <property type="interactions" value="562"/>
</dbReference>
<dbReference type="HAMAP" id="MF_01013">
    <property type="entry name" value="HisF"/>
    <property type="match status" value="1"/>
</dbReference>
<gene>
    <name evidence="11" type="primary">hisF</name>
    <name evidence="13" type="ORF">CfE428DRAFT_4932</name>
</gene>
<dbReference type="Proteomes" id="UP000005824">
    <property type="component" value="Unassembled WGS sequence"/>
</dbReference>
<comment type="catalytic activity">
    <reaction evidence="10 11">
        <text>5-[(5-phospho-1-deoxy-D-ribulos-1-ylimino)methylamino]-1-(5-phospho-beta-D-ribosyl)imidazole-4-carboxamide + L-glutamine = D-erythro-1-(imidazol-4-yl)glycerol 3-phosphate + 5-amino-1-(5-phospho-beta-D-ribosyl)imidazole-4-carboxamide + L-glutamate + H(+)</text>
        <dbReference type="Rhea" id="RHEA:24793"/>
        <dbReference type="ChEBI" id="CHEBI:15378"/>
        <dbReference type="ChEBI" id="CHEBI:29985"/>
        <dbReference type="ChEBI" id="CHEBI:58278"/>
        <dbReference type="ChEBI" id="CHEBI:58359"/>
        <dbReference type="ChEBI" id="CHEBI:58475"/>
        <dbReference type="ChEBI" id="CHEBI:58525"/>
        <dbReference type="EC" id="4.3.2.10"/>
    </reaction>
</comment>
<dbReference type="InParanoid" id="B4D7L7"/>
<evidence type="ECO:0000313" key="13">
    <source>
        <dbReference type="EMBL" id="EDY17634.1"/>
    </source>
</evidence>
<evidence type="ECO:0000256" key="8">
    <source>
        <dbReference type="ARBA" id="ARBA00023239"/>
    </source>
</evidence>
<dbReference type="GO" id="GO:0005737">
    <property type="term" value="C:cytoplasm"/>
    <property type="evidence" value="ECO:0007669"/>
    <property type="project" value="UniProtKB-SubCell"/>
</dbReference>
<dbReference type="UniPathway" id="UPA00031">
    <property type="reaction ID" value="UER00010"/>
</dbReference>
<dbReference type="STRING" id="497964.CfE428DRAFT_4932"/>
<dbReference type="CDD" id="cd04731">
    <property type="entry name" value="HisF"/>
    <property type="match status" value="1"/>
</dbReference>
<evidence type="ECO:0000313" key="14">
    <source>
        <dbReference type="Proteomes" id="UP000005824"/>
    </source>
</evidence>
<reference evidence="13 14" key="1">
    <citation type="journal article" date="2011" name="J. Bacteriol.">
        <title>Genome sequence of Chthoniobacter flavus Ellin428, an aerobic heterotrophic soil bacterium.</title>
        <authorList>
            <person name="Kant R."/>
            <person name="van Passel M.W."/>
            <person name="Palva A."/>
            <person name="Lucas S."/>
            <person name="Lapidus A."/>
            <person name="Glavina Del Rio T."/>
            <person name="Dalin E."/>
            <person name="Tice H."/>
            <person name="Bruce D."/>
            <person name="Goodwin L."/>
            <person name="Pitluck S."/>
            <person name="Larimer F.W."/>
            <person name="Land M.L."/>
            <person name="Hauser L."/>
            <person name="Sangwan P."/>
            <person name="de Vos W.M."/>
            <person name="Janssen P.H."/>
            <person name="Smidt H."/>
        </authorList>
    </citation>
    <scope>NUCLEOTIDE SEQUENCE [LARGE SCALE GENOMIC DNA]</scope>
    <source>
        <strain evidence="13 14">Ellin428</strain>
    </source>
</reference>
<dbReference type="NCBIfam" id="TIGR00735">
    <property type="entry name" value="hisF"/>
    <property type="match status" value="1"/>
</dbReference>
<organism evidence="13 14">
    <name type="scientific">Chthoniobacter flavus Ellin428</name>
    <dbReference type="NCBI Taxonomy" id="497964"/>
    <lineage>
        <taxon>Bacteria</taxon>
        <taxon>Pseudomonadati</taxon>
        <taxon>Verrucomicrobiota</taxon>
        <taxon>Spartobacteria</taxon>
        <taxon>Chthoniobacterales</taxon>
        <taxon>Chthoniobacteraceae</taxon>
        <taxon>Chthoniobacter</taxon>
    </lineage>
</organism>
<comment type="subunit">
    <text evidence="4 11">Heterodimer of HisH and HisF.</text>
</comment>
<evidence type="ECO:0000256" key="9">
    <source>
        <dbReference type="ARBA" id="ARBA00025475"/>
    </source>
</evidence>
<evidence type="ECO:0000256" key="4">
    <source>
        <dbReference type="ARBA" id="ARBA00011152"/>
    </source>
</evidence>
<evidence type="ECO:0000256" key="10">
    <source>
        <dbReference type="ARBA" id="ARBA00047838"/>
    </source>
</evidence>
<dbReference type="SUPFAM" id="SSF51366">
    <property type="entry name" value="Ribulose-phoshate binding barrel"/>
    <property type="match status" value="1"/>
</dbReference>
<evidence type="ECO:0000256" key="3">
    <source>
        <dbReference type="ARBA" id="ARBA00009667"/>
    </source>
</evidence>
<accession>B4D7L7</accession>
<dbReference type="InterPro" id="IPR050064">
    <property type="entry name" value="IGPS_HisA/HisF"/>
</dbReference>
<feature type="active site" evidence="11">
    <location>
        <position position="135"/>
    </location>
</feature>
<keyword evidence="5 11" id="KW-0963">Cytoplasm</keyword>
<dbReference type="EC" id="4.3.2.10" evidence="11"/>
<comment type="subcellular location">
    <subcellularLocation>
        <location evidence="1 11">Cytoplasm</location>
    </subcellularLocation>
</comment>
<dbReference type="GO" id="GO:0000105">
    <property type="term" value="P:L-histidine biosynthetic process"/>
    <property type="evidence" value="ECO:0007669"/>
    <property type="project" value="UniProtKB-UniRule"/>
</dbReference>
<dbReference type="AlphaFoldDB" id="B4D7L7"/>
<keyword evidence="14" id="KW-1185">Reference proteome</keyword>
<name>B4D7L7_9BACT</name>